<dbReference type="GO" id="GO:0030686">
    <property type="term" value="C:90S preribosome"/>
    <property type="evidence" value="ECO:0007669"/>
    <property type="project" value="TreeGrafter"/>
</dbReference>
<dbReference type="InterPro" id="IPR012952">
    <property type="entry name" value="BING4_C_dom"/>
</dbReference>
<feature type="compositionally biased region" description="Basic and acidic residues" evidence="10">
    <location>
        <begin position="14"/>
        <end position="26"/>
    </location>
</feature>
<evidence type="ECO:0000259" key="11">
    <source>
        <dbReference type="SMART" id="SM01033"/>
    </source>
</evidence>
<dbReference type="GO" id="GO:0000462">
    <property type="term" value="P:maturation of SSU-rRNA from tricistronic rRNA transcript (SSU-rRNA, 5.8S rRNA, LSU-rRNA)"/>
    <property type="evidence" value="ECO:0007669"/>
    <property type="project" value="TreeGrafter"/>
</dbReference>
<dbReference type="InterPro" id="IPR015943">
    <property type="entry name" value="WD40/YVTN_repeat-like_dom_sf"/>
</dbReference>
<proteinExistence type="predicted"/>
<name>A0AA97J808_EUBMA</name>
<gene>
    <name evidence="13" type="primary">WDR46</name>
</gene>
<evidence type="ECO:0000256" key="8">
    <source>
        <dbReference type="ARBA" id="ARBA00070552"/>
    </source>
</evidence>
<organism evidence="12 13">
    <name type="scientific">Eublepharis macularius</name>
    <name type="common">Leopard gecko</name>
    <name type="synonym">Cyrtodactylus macularius</name>
    <dbReference type="NCBI Taxonomy" id="481883"/>
    <lineage>
        <taxon>Eukaryota</taxon>
        <taxon>Metazoa</taxon>
        <taxon>Chordata</taxon>
        <taxon>Craniata</taxon>
        <taxon>Vertebrata</taxon>
        <taxon>Euteleostomi</taxon>
        <taxon>Lepidosauria</taxon>
        <taxon>Squamata</taxon>
        <taxon>Bifurcata</taxon>
        <taxon>Gekkota</taxon>
        <taxon>Eublepharidae</taxon>
        <taxon>Eublepharinae</taxon>
        <taxon>Eublepharis</taxon>
    </lineage>
</organism>
<dbReference type="PANTHER" id="PTHR14085:SF3">
    <property type="entry name" value="WD REPEAT-CONTAINING PROTEIN 46"/>
    <property type="match status" value="1"/>
</dbReference>
<evidence type="ECO:0000256" key="4">
    <source>
        <dbReference type="ARBA" id="ARBA00022737"/>
    </source>
</evidence>
<feature type="region of interest" description="Disordered" evidence="10">
    <location>
        <begin position="1"/>
        <end position="114"/>
    </location>
</feature>
<feature type="compositionally biased region" description="Basic and acidic residues" evidence="10">
    <location>
        <begin position="46"/>
        <end position="57"/>
    </location>
</feature>
<dbReference type="Pfam" id="PF08149">
    <property type="entry name" value="BING4CT"/>
    <property type="match status" value="1"/>
</dbReference>
<sequence length="626" mass="69912">MVGGLGEKKKRPQRYWEGEEVRKPEPEQVGPPDSKKPYQDGGHLGKKLEPGRRDQISGKKRPQQYWEGEEVSKPEHKQVDLLDSKKPCQPGVHVGKKSKPGGRDQISGKVDPFPGPAVISDEWVQKFRRGTKPKEKGKVSNKQLRHKLALQEEKAEAAAKQAARMDLLLLEEPGFLEGDEGEDTCTITQADIADAVDLAAGAKRFELRLAQFGPYRLSYTRNGRHLLLGGRRGHVAALDWHTKALLCEINVMETVTDLAWLHTETMFAVAQRKWLYVYDNQGVELSCLKRFHGVQRMEFLPYHFLLATASETGFLQYLDVSVGKEVATICTKGGRLGVMTQNPSNAIVHLGHSNGTVTLWSPNVKEPLVRMLCHRGAVRALAVDGSGSYMATSGLDRKLHIYDLRTYQRLHSLLLPIGAGHLDFSQRGLLGAACQEVVQVYKDISVCPSKKPYLCHALPRAAQGLRFCPFEDVLGVGHEEGFESLLVPGAGEPNFDALESNPFRSRKQRQEWEVKALLEKIPSELISLDPGQLGTVDTISLEQQRQERVARLGYDPEAKGKFSPRRRMKGRDSAGSRLKRKQKVAAEEQRAAIRKSLAEKGQVQEPESPPEAFPASRRSALDRFRK</sequence>
<dbReference type="InterPro" id="IPR001680">
    <property type="entry name" value="WD40_rpt"/>
</dbReference>
<keyword evidence="5" id="KW-0539">Nucleus</keyword>
<evidence type="ECO:0000256" key="7">
    <source>
        <dbReference type="ARBA" id="ARBA00064570"/>
    </source>
</evidence>
<evidence type="ECO:0000256" key="1">
    <source>
        <dbReference type="ARBA" id="ARBA00004604"/>
    </source>
</evidence>
<comment type="subunit">
    <text evidence="7">Part of the small subunit (SSU) processome, composed of more than 70 proteins and the RNA chaperone small nucleolar RNA (snoRNA) U3. Interacts with DDX21, NCL, NOP2 and EBNA1BP2.</text>
</comment>
<evidence type="ECO:0000256" key="6">
    <source>
        <dbReference type="ARBA" id="ARBA00059061"/>
    </source>
</evidence>
<keyword evidence="3 9" id="KW-0853">WD repeat</keyword>
<accession>A0AA97J808</accession>
<dbReference type="InterPro" id="IPR036322">
    <property type="entry name" value="WD40_repeat_dom_sf"/>
</dbReference>
<evidence type="ECO:0000313" key="12">
    <source>
        <dbReference type="Proteomes" id="UP001190640"/>
    </source>
</evidence>
<evidence type="ECO:0000313" key="13">
    <source>
        <dbReference type="RefSeq" id="XP_054832539.1"/>
    </source>
</evidence>
<evidence type="ECO:0000256" key="2">
    <source>
        <dbReference type="ARBA" id="ARBA00022553"/>
    </source>
</evidence>
<feature type="repeat" description="WD" evidence="9">
    <location>
        <begin position="371"/>
        <end position="412"/>
    </location>
</feature>
<dbReference type="GeneID" id="129327809"/>
<protein>
    <recommendedName>
        <fullName evidence="8">WD repeat-containing protein 46</fullName>
    </recommendedName>
</protein>
<dbReference type="PROSITE" id="PS50082">
    <property type="entry name" value="WD_REPEATS_2"/>
    <property type="match status" value="1"/>
</dbReference>
<reference evidence="13" key="1">
    <citation type="submission" date="2025-08" db="UniProtKB">
        <authorList>
            <consortium name="RefSeq"/>
        </authorList>
    </citation>
    <scope>IDENTIFICATION</scope>
    <source>
        <tissue evidence="13">Blood</tissue>
    </source>
</reference>
<dbReference type="SUPFAM" id="SSF50978">
    <property type="entry name" value="WD40 repeat-like"/>
    <property type="match status" value="1"/>
</dbReference>
<dbReference type="FunFam" id="2.130.10.10:FF:000128">
    <property type="entry name" value="WD repeat domain 46"/>
    <property type="match status" value="1"/>
</dbReference>
<dbReference type="InterPro" id="IPR040315">
    <property type="entry name" value="WDR46/Utp7"/>
</dbReference>
<dbReference type="AlphaFoldDB" id="A0AA97J808"/>
<dbReference type="KEGG" id="emc:129327809"/>
<dbReference type="GO" id="GO:0032040">
    <property type="term" value="C:small-subunit processome"/>
    <property type="evidence" value="ECO:0007669"/>
    <property type="project" value="TreeGrafter"/>
</dbReference>
<evidence type="ECO:0000256" key="9">
    <source>
        <dbReference type="PROSITE-ProRule" id="PRU00221"/>
    </source>
</evidence>
<dbReference type="RefSeq" id="XP_054832539.1">
    <property type="nucleotide sequence ID" value="XM_054976564.1"/>
</dbReference>
<keyword evidence="4" id="KW-0677">Repeat</keyword>
<feature type="compositionally biased region" description="Basic and acidic residues" evidence="10">
    <location>
        <begin position="70"/>
        <end position="86"/>
    </location>
</feature>
<comment type="subcellular location">
    <subcellularLocation>
        <location evidence="1">Nucleus</location>
        <location evidence="1">Nucleolus</location>
    </subcellularLocation>
</comment>
<evidence type="ECO:0000256" key="5">
    <source>
        <dbReference type="ARBA" id="ARBA00023242"/>
    </source>
</evidence>
<comment type="function">
    <text evidence="6">Scaffold component of the nucleolar structure. Required for localization of DDX21 and NCL to the granular compartment of the nucleolus. Part of the small subunit (SSU) processome, first precursor of the small eukaryotic ribosomal subunit. During the assembly of the SSU processome in the nucleolus, many ribosome biogenesis factors, an RNA chaperone and ribosomal proteins associate with the nascent pre-rRNA and work in concert to generate RNA folding, modifications, rearrangements and cleavage as well as targeted degradation of pre-ribosomal RNA by the RNA exosome.</text>
</comment>
<feature type="region of interest" description="Disordered" evidence="10">
    <location>
        <begin position="555"/>
        <end position="626"/>
    </location>
</feature>
<keyword evidence="12" id="KW-1185">Reference proteome</keyword>
<evidence type="ECO:0000256" key="10">
    <source>
        <dbReference type="SAM" id="MobiDB-lite"/>
    </source>
</evidence>
<keyword evidence="2" id="KW-0597">Phosphoprotein</keyword>
<dbReference type="SMART" id="SM00320">
    <property type="entry name" value="WD40"/>
    <property type="match status" value="3"/>
</dbReference>
<dbReference type="Pfam" id="PF00400">
    <property type="entry name" value="WD40"/>
    <property type="match status" value="1"/>
</dbReference>
<dbReference type="Proteomes" id="UP001190640">
    <property type="component" value="Chromosome 4"/>
</dbReference>
<feature type="domain" description="BING4 C-terminal" evidence="11">
    <location>
        <begin position="452"/>
        <end position="530"/>
    </location>
</feature>
<dbReference type="PANTHER" id="PTHR14085">
    <property type="entry name" value="WD-REPEAT PROTEIN BING4"/>
    <property type="match status" value="1"/>
</dbReference>
<evidence type="ECO:0000256" key="3">
    <source>
        <dbReference type="ARBA" id="ARBA00022574"/>
    </source>
</evidence>
<dbReference type="Gene3D" id="2.130.10.10">
    <property type="entry name" value="YVTN repeat-like/Quinoprotein amine dehydrogenase"/>
    <property type="match status" value="1"/>
</dbReference>
<dbReference type="SMART" id="SM01033">
    <property type="entry name" value="BING4CT"/>
    <property type="match status" value="1"/>
</dbReference>
<dbReference type="CTD" id="9277"/>